<dbReference type="Pfam" id="PF13279">
    <property type="entry name" value="4HBT_2"/>
    <property type="match status" value="1"/>
</dbReference>
<dbReference type="EMBL" id="CP088280">
    <property type="protein sequence ID" value="UGX92802.1"/>
    <property type="molecule type" value="Genomic_DNA"/>
</dbReference>
<evidence type="ECO:0000313" key="2">
    <source>
        <dbReference type="Proteomes" id="UP000564836"/>
    </source>
</evidence>
<sequence>MAVWNLFARLGLTPSYLRSSGRGMAAVQQNVTYRRELLAGDIVEIRSHLLEVRDKSIRFRHDMTNAETGEIAAFCDITGVHMDRSQRKSAPFTDAIRAVALQHLAEPAEA</sequence>
<dbReference type="AlphaFoldDB" id="A0A9X9YPE7"/>
<proteinExistence type="predicted"/>
<name>A0A9X9YPE7_9BRAD</name>
<dbReference type="Gene3D" id="3.10.129.10">
    <property type="entry name" value="Hotdog Thioesterase"/>
    <property type="match status" value="1"/>
</dbReference>
<organism evidence="1 2">
    <name type="scientific">Bradyrhizobium barranii subsp. barranii</name>
    <dbReference type="NCBI Taxonomy" id="2823807"/>
    <lineage>
        <taxon>Bacteria</taxon>
        <taxon>Pseudomonadati</taxon>
        <taxon>Pseudomonadota</taxon>
        <taxon>Alphaproteobacteria</taxon>
        <taxon>Hyphomicrobiales</taxon>
        <taxon>Nitrobacteraceae</taxon>
        <taxon>Bradyrhizobium</taxon>
        <taxon>Bradyrhizobium barranii</taxon>
    </lineage>
</organism>
<accession>A0A9X9YPE7</accession>
<dbReference type="SUPFAM" id="SSF54637">
    <property type="entry name" value="Thioesterase/thiol ester dehydrase-isomerase"/>
    <property type="match status" value="1"/>
</dbReference>
<protein>
    <submittedName>
        <fullName evidence="1">Acyl-CoA thioesterase</fullName>
    </submittedName>
</protein>
<dbReference type="Proteomes" id="UP000564836">
    <property type="component" value="Chromosome"/>
</dbReference>
<gene>
    <name evidence="1" type="ORF">G6321_00045415</name>
</gene>
<dbReference type="CDD" id="cd00586">
    <property type="entry name" value="4HBT"/>
    <property type="match status" value="1"/>
</dbReference>
<reference evidence="1 2" key="1">
    <citation type="journal article" date="2017" name="Syst. Appl. Microbiol.">
        <title>Soybeans inoculated with root zone soils of Canadian native legumes harbour diverse and novel Bradyrhizobium spp. that possess agricultural potential.</title>
        <authorList>
            <person name="Bromfield E.S.P."/>
            <person name="Cloutier S."/>
            <person name="Tambong J.T."/>
            <person name="Tran Thi T.V."/>
        </authorList>
    </citation>
    <scope>NUCLEOTIDE SEQUENCE [LARGE SCALE GENOMIC DNA]</scope>
    <source>
        <strain evidence="1 2">323S2</strain>
    </source>
</reference>
<evidence type="ECO:0000313" key="1">
    <source>
        <dbReference type="EMBL" id="UGX92802.1"/>
    </source>
</evidence>
<dbReference type="InterPro" id="IPR029069">
    <property type="entry name" value="HotDog_dom_sf"/>
</dbReference>
<reference evidence="1 2" key="2">
    <citation type="journal article" date="2022" name="Int. J. Syst. Evol. Microbiol.">
        <title>Strains of Bradyrhizobium barranii sp. nov. associated with legumes native to Canada are symbionts of soybeans and belong to different subspecies (subsp. barranii subsp. nov. and subsp. apii subsp. nov.) and symbiovars (sv. glycinearum and sv. septentrionale).</title>
        <authorList>
            <person name="Bromfield E.S.P."/>
            <person name="Cloutier S."/>
            <person name="Wasai-Hara S."/>
            <person name="Minamisawa K."/>
        </authorList>
    </citation>
    <scope>NUCLEOTIDE SEQUENCE [LARGE SCALE GENOMIC DNA]</scope>
    <source>
        <strain evidence="1 2">323S2</strain>
    </source>
</reference>